<name>A0A5D6W755_9FIRM</name>
<accession>A0A5D6W755</accession>
<proteinExistence type="inferred from homology"/>
<evidence type="ECO:0000256" key="11">
    <source>
        <dbReference type="PIRNR" id="PIRNR001563"/>
    </source>
</evidence>
<dbReference type="SUPFAM" id="SSF53623">
    <property type="entry name" value="MurD-like peptide ligases, catalytic domain"/>
    <property type="match status" value="1"/>
</dbReference>
<dbReference type="EC" id="6.3.2.17" evidence="3"/>
<evidence type="ECO:0000256" key="10">
    <source>
        <dbReference type="ARBA" id="ARBA00047493"/>
    </source>
</evidence>
<dbReference type="GO" id="GO:0046872">
    <property type="term" value="F:metal ion binding"/>
    <property type="evidence" value="ECO:0007669"/>
    <property type="project" value="UniProtKB-KW"/>
</dbReference>
<organism evidence="14 15">
    <name type="scientific">Selenomonas ruminis</name>
    <dbReference type="NCBI Taxonomy" id="2593411"/>
    <lineage>
        <taxon>Bacteria</taxon>
        <taxon>Bacillati</taxon>
        <taxon>Bacillota</taxon>
        <taxon>Negativicutes</taxon>
        <taxon>Selenomonadales</taxon>
        <taxon>Selenomonadaceae</taxon>
        <taxon>Selenomonas</taxon>
    </lineage>
</organism>
<evidence type="ECO:0000256" key="3">
    <source>
        <dbReference type="ARBA" id="ARBA00013025"/>
    </source>
</evidence>
<dbReference type="RefSeq" id="WP_149171477.1">
    <property type="nucleotide sequence ID" value="NZ_VTOY01000005.1"/>
</dbReference>
<dbReference type="PROSITE" id="PS01012">
    <property type="entry name" value="FOLYLPOLYGLU_SYNT_2"/>
    <property type="match status" value="1"/>
</dbReference>
<evidence type="ECO:0000256" key="6">
    <source>
        <dbReference type="ARBA" id="ARBA00022741"/>
    </source>
</evidence>
<dbReference type="Pfam" id="PF08245">
    <property type="entry name" value="Mur_ligase_M"/>
    <property type="match status" value="1"/>
</dbReference>
<dbReference type="OrthoDB" id="9809356at2"/>
<dbReference type="InterPro" id="IPR036615">
    <property type="entry name" value="Mur_ligase_C_dom_sf"/>
</dbReference>
<evidence type="ECO:0000259" key="12">
    <source>
        <dbReference type="Pfam" id="PF02875"/>
    </source>
</evidence>
<dbReference type="FunFam" id="3.40.1190.10:FF:000011">
    <property type="entry name" value="Folylpolyglutamate synthase/dihydrofolate synthase"/>
    <property type="match status" value="1"/>
</dbReference>
<evidence type="ECO:0000313" key="15">
    <source>
        <dbReference type="Proteomes" id="UP000323646"/>
    </source>
</evidence>
<evidence type="ECO:0000256" key="9">
    <source>
        <dbReference type="ARBA" id="ARBA00030592"/>
    </source>
</evidence>
<keyword evidence="8" id="KW-0460">Magnesium</keyword>
<evidence type="ECO:0000256" key="4">
    <source>
        <dbReference type="ARBA" id="ARBA00022598"/>
    </source>
</evidence>
<keyword evidence="7 11" id="KW-0067">ATP-binding</keyword>
<evidence type="ECO:0000256" key="7">
    <source>
        <dbReference type="ARBA" id="ARBA00022840"/>
    </source>
</evidence>
<dbReference type="InterPro" id="IPR004101">
    <property type="entry name" value="Mur_ligase_C"/>
</dbReference>
<comment type="catalytic activity">
    <reaction evidence="10">
        <text>(6S)-5,6,7,8-tetrahydrofolyl-(gamma-L-Glu)(n) + L-glutamate + ATP = (6S)-5,6,7,8-tetrahydrofolyl-(gamma-L-Glu)(n+1) + ADP + phosphate + H(+)</text>
        <dbReference type="Rhea" id="RHEA:10580"/>
        <dbReference type="Rhea" id="RHEA-COMP:14738"/>
        <dbReference type="Rhea" id="RHEA-COMP:14740"/>
        <dbReference type="ChEBI" id="CHEBI:15378"/>
        <dbReference type="ChEBI" id="CHEBI:29985"/>
        <dbReference type="ChEBI" id="CHEBI:30616"/>
        <dbReference type="ChEBI" id="CHEBI:43474"/>
        <dbReference type="ChEBI" id="CHEBI:141005"/>
        <dbReference type="ChEBI" id="CHEBI:456216"/>
        <dbReference type="EC" id="6.3.2.17"/>
    </reaction>
</comment>
<dbReference type="Gene3D" id="3.40.1190.10">
    <property type="entry name" value="Mur-like, catalytic domain"/>
    <property type="match status" value="1"/>
</dbReference>
<dbReference type="GO" id="GO:0005737">
    <property type="term" value="C:cytoplasm"/>
    <property type="evidence" value="ECO:0007669"/>
    <property type="project" value="TreeGrafter"/>
</dbReference>
<keyword evidence="15" id="KW-1185">Reference proteome</keyword>
<dbReference type="SUPFAM" id="SSF53244">
    <property type="entry name" value="MurD-like peptide ligases, peptide-binding domain"/>
    <property type="match status" value="1"/>
</dbReference>
<protein>
    <recommendedName>
        <fullName evidence="3">tetrahydrofolate synthase</fullName>
        <ecNumber evidence="3">6.3.2.17</ecNumber>
    </recommendedName>
    <alternativeName>
        <fullName evidence="9">Tetrahydrofolylpolyglutamate synthase</fullName>
    </alternativeName>
</protein>
<dbReference type="EMBL" id="VTOY01000005">
    <property type="protein sequence ID" value="TYZ22554.1"/>
    <property type="molecule type" value="Genomic_DNA"/>
</dbReference>
<dbReference type="PANTHER" id="PTHR11136">
    <property type="entry name" value="FOLYLPOLYGLUTAMATE SYNTHASE-RELATED"/>
    <property type="match status" value="1"/>
</dbReference>
<evidence type="ECO:0000256" key="1">
    <source>
        <dbReference type="ARBA" id="ARBA00001946"/>
    </source>
</evidence>
<evidence type="ECO:0000259" key="13">
    <source>
        <dbReference type="Pfam" id="PF08245"/>
    </source>
</evidence>
<comment type="similarity">
    <text evidence="2 11">Belongs to the folylpolyglutamate synthase family.</text>
</comment>
<gene>
    <name evidence="14" type="ORF">FZ040_07855</name>
</gene>
<dbReference type="Proteomes" id="UP000323646">
    <property type="component" value="Unassembled WGS sequence"/>
</dbReference>
<dbReference type="InterPro" id="IPR013221">
    <property type="entry name" value="Mur_ligase_cen"/>
</dbReference>
<comment type="caution">
    <text evidence="14">The sequence shown here is derived from an EMBL/GenBank/DDBJ whole genome shotgun (WGS) entry which is preliminary data.</text>
</comment>
<dbReference type="GO" id="GO:0005524">
    <property type="term" value="F:ATP binding"/>
    <property type="evidence" value="ECO:0007669"/>
    <property type="project" value="UniProtKB-KW"/>
</dbReference>
<keyword evidence="6 11" id="KW-0547">Nucleotide-binding</keyword>
<comment type="cofactor">
    <cofactor evidence="1">
        <name>Mg(2+)</name>
        <dbReference type="ChEBI" id="CHEBI:18420"/>
    </cofactor>
</comment>
<dbReference type="GO" id="GO:0004326">
    <property type="term" value="F:tetrahydrofolylpolyglutamate synthase activity"/>
    <property type="evidence" value="ECO:0007669"/>
    <property type="project" value="UniProtKB-EC"/>
</dbReference>
<evidence type="ECO:0000313" key="14">
    <source>
        <dbReference type="EMBL" id="TYZ22554.1"/>
    </source>
</evidence>
<dbReference type="InterPro" id="IPR001645">
    <property type="entry name" value="Folylpolyglutamate_synth"/>
</dbReference>
<feature type="domain" description="Mur ligase C-terminal" evidence="12">
    <location>
        <begin position="299"/>
        <end position="418"/>
    </location>
</feature>
<dbReference type="Gene3D" id="3.90.190.20">
    <property type="entry name" value="Mur ligase, C-terminal domain"/>
    <property type="match status" value="1"/>
</dbReference>
<dbReference type="PIRSF" id="PIRSF001563">
    <property type="entry name" value="Folylpolyglu_synth"/>
    <property type="match status" value="1"/>
</dbReference>
<dbReference type="PANTHER" id="PTHR11136:SF0">
    <property type="entry name" value="DIHYDROFOLATE SYNTHETASE-RELATED"/>
    <property type="match status" value="1"/>
</dbReference>
<evidence type="ECO:0000256" key="5">
    <source>
        <dbReference type="ARBA" id="ARBA00022723"/>
    </source>
</evidence>
<dbReference type="Pfam" id="PF02875">
    <property type="entry name" value="Mur_ligase_C"/>
    <property type="match status" value="1"/>
</dbReference>
<reference evidence="14 15" key="1">
    <citation type="submission" date="2019-08" db="EMBL/GenBank/DDBJ databases">
        <title>Selenomonas sp. mPRGC5 and Selenomonas sp. mPRGC8 isolated from ruminal fluid of dairy goat (Capra hircus).</title>
        <authorList>
            <person name="Poothong S."/>
            <person name="Nuengjamnong C."/>
            <person name="Tanasupawat S."/>
        </authorList>
    </citation>
    <scope>NUCLEOTIDE SEQUENCE [LARGE SCALE GENOMIC DNA]</scope>
    <source>
        <strain evidence="15">mPRGC5</strain>
    </source>
</reference>
<dbReference type="AlphaFoldDB" id="A0A5D6W755"/>
<dbReference type="InterPro" id="IPR036565">
    <property type="entry name" value="Mur-like_cat_sf"/>
</dbReference>
<sequence>MNYQEALAYLEGLNIFGIKLGLTRIQRLLELLDVPQERYRTIHVTGTNGKGSVSAMLAGILRRSDIHTGMYSSPHLVSYTERIQVDGQPISEQEFADCLSTIRTYVEQMVAEGDECPTQFEVLTALAFFYFAMRHVEYAVIEVGLGGLLDSTNVITPEVSVITNVTFEHADRCGGTIEGIAHHKAGIIKEGVPVVTAAKGIPLEILRQEAAARNADIFVAGEDFQTDYISCDGRTQKLEFTSALLGVMKVPYELHLLGRHQVENSAVAVMAANLIHNIDERVKEEHIAEALKLVTWPARFERVDYKDQKVIIDGAHNPAGMEALRSSLDLYFPAEQRVLLLGILKDKDIDAMLDILLRPNDTVVVTVPDSERASDPQELAKQVAPHVQHVEAIADNGEALNRALELANQEKLLVMAGSLYLVGGVRQLLLKRKG</sequence>
<feature type="domain" description="Mur ligase central" evidence="13">
    <location>
        <begin position="44"/>
        <end position="272"/>
    </location>
</feature>
<keyword evidence="5" id="KW-0479">Metal-binding</keyword>
<dbReference type="GO" id="GO:0008841">
    <property type="term" value="F:dihydrofolate synthase activity"/>
    <property type="evidence" value="ECO:0007669"/>
    <property type="project" value="TreeGrafter"/>
</dbReference>
<dbReference type="NCBIfam" id="TIGR01499">
    <property type="entry name" value="folC"/>
    <property type="match status" value="1"/>
</dbReference>
<keyword evidence="4 11" id="KW-0436">Ligase</keyword>
<evidence type="ECO:0000256" key="2">
    <source>
        <dbReference type="ARBA" id="ARBA00008276"/>
    </source>
</evidence>
<dbReference type="InterPro" id="IPR018109">
    <property type="entry name" value="Folylpolyglutamate_synth_CS"/>
</dbReference>
<evidence type="ECO:0000256" key="8">
    <source>
        <dbReference type="ARBA" id="ARBA00022842"/>
    </source>
</evidence>